<dbReference type="InterPro" id="IPR036390">
    <property type="entry name" value="WH_DNA-bd_sf"/>
</dbReference>
<dbReference type="NCBIfam" id="NF033788">
    <property type="entry name" value="HTH_metalloreg"/>
    <property type="match status" value="1"/>
</dbReference>
<dbReference type="PROSITE" id="PS50987">
    <property type="entry name" value="HTH_ARSR_2"/>
    <property type="match status" value="1"/>
</dbReference>
<sequence length="117" mass="12585">MDQHRAVSAFAALGHETRLHVFRLLIKAGPEGISAGRLAERAGILQNTLSAQLKILVQAELVTAERDGRTIIYRADMSGLGSLLSFVMEDCCNGQPDLCRPVVATLTCCNSDATEKS</sequence>
<dbReference type="OrthoDB" id="9804742at2"/>
<organism evidence="5 6">
    <name type="scientific">Nitratireductor basaltis</name>
    <dbReference type="NCBI Taxonomy" id="472175"/>
    <lineage>
        <taxon>Bacteria</taxon>
        <taxon>Pseudomonadati</taxon>
        <taxon>Pseudomonadota</taxon>
        <taxon>Alphaproteobacteria</taxon>
        <taxon>Hyphomicrobiales</taxon>
        <taxon>Phyllobacteriaceae</taxon>
        <taxon>Nitratireductor</taxon>
    </lineage>
</organism>
<reference evidence="5 6" key="1">
    <citation type="submission" date="2014-05" db="EMBL/GenBank/DDBJ databases">
        <title>Draft Genome Sequence of Nitratireductor basaltis Strain UMTGB225, A Marine Bacterium Isolated from Green Barrel Tunicate.</title>
        <authorList>
            <person name="Gan H.Y."/>
        </authorList>
    </citation>
    <scope>NUCLEOTIDE SEQUENCE [LARGE SCALE GENOMIC DNA]</scope>
    <source>
        <strain evidence="5 6">UMTGB225</strain>
    </source>
</reference>
<dbReference type="RefSeq" id="WP_036485624.1">
    <property type="nucleotide sequence ID" value="NZ_JMQM01000002.1"/>
</dbReference>
<comment type="caution">
    <text evidence="5">The sequence shown here is derived from an EMBL/GenBank/DDBJ whole genome shotgun (WGS) entry which is preliminary data.</text>
</comment>
<name>A0A084U6P2_9HYPH</name>
<gene>
    <name evidence="5" type="ORF">EL18_02881</name>
</gene>
<evidence type="ECO:0000256" key="3">
    <source>
        <dbReference type="ARBA" id="ARBA00023163"/>
    </source>
</evidence>
<feature type="domain" description="HTH arsR-type" evidence="4">
    <location>
        <begin position="1"/>
        <end position="95"/>
    </location>
</feature>
<evidence type="ECO:0000259" key="4">
    <source>
        <dbReference type="PROSITE" id="PS50987"/>
    </source>
</evidence>
<dbReference type="InterPro" id="IPR036388">
    <property type="entry name" value="WH-like_DNA-bd_sf"/>
</dbReference>
<dbReference type="SUPFAM" id="SSF46785">
    <property type="entry name" value="Winged helix' DNA-binding domain"/>
    <property type="match status" value="1"/>
</dbReference>
<dbReference type="Gene3D" id="1.10.10.10">
    <property type="entry name" value="Winged helix-like DNA-binding domain superfamily/Winged helix DNA-binding domain"/>
    <property type="match status" value="1"/>
</dbReference>
<dbReference type="AlphaFoldDB" id="A0A084U6P2"/>
<evidence type="ECO:0000256" key="2">
    <source>
        <dbReference type="ARBA" id="ARBA00023125"/>
    </source>
</evidence>
<evidence type="ECO:0000313" key="6">
    <source>
        <dbReference type="Proteomes" id="UP000053675"/>
    </source>
</evidence>
<protein>
    <submittedName>
        <fullName evidence="5">ArsR family transcriptional regulator</fullName>
    </submittedName>
</protein>
<accession>A0A084U6P2</accession>
<dbReference type="GO" id="GO:0003700">
    <property type="term" value="F:DNA-binding transcription factor activity"/>
    <property type="evidence" value="ECO:0007669"/>
    <property type="project" value="InterPro"/>
</dbReference>
<dbReference type="PANTHER" id="PTHR43132:SF2">
    <property type="entry name" value="ARSENICAL RESISTANCE OPERON REPRESSOR ARSR-RELATED"/>
    <property type="match status" value="1"/>
</dbReference>
<dbReference type="SMART" id="SM00418">
    <property type="entry name" value="HTH_ARSR"/>
    <property type="match status" value="1"/>
</dbReference>
<dbReference type="Pfam" id="PF12840">
    <property type="entry name" value="HTH_20"/>
    <property type="match status" value="1"/>
</dbReference>
<proteinExistence type="predicted"/>
<keyword evidence="6" id="KW-1185">Reference proteome</keyword>
<dbReference type="InterPro" id="IPR051011">
    <property type="entry name" value="Metal_resp_trans_reg"/>
</dbReference>
<dbReference type="STRING" id="472175.EL18_02881"/>
<dbReference type="eggNOG" id="COG0640">
    <property type="taxonomic scope" value="Bacteria"/>
</dbReference>
<dbReference type="InterPro" id="IPR011991">
    <property type="entry name" value="ArsR-like_HTH"/>
</dbReference>
<dbReference type="CDD" id="cd00090">
    <property type="entry name" value="HTH_ARSR"/>
    <property type="match status" value="1"/>
</dbReference>
<dbReference type="GO" id="GO:0003677">
    <property type="term" value="F:DNA binding"/>
    <property type="evidence" value="ECO:0007669"/>
    <property type="project" value="UniProtKB-KW"/>
</dbReference>
<dbReference type="EMBL" id="JMQM01000002">
    <property type="protein sequence ID" value="KFB08628.1"/>
    <property type="molecule type" value="Genomic_DNA"/>
</dbReference>
<keyword evidence="1" id="KW-0805">Transcription regulation</keyword>
<dbReference type="InterPro" id="IPR001845">
    <property type="entry name" value="HTH_ArsR_DNA-bd_dom"/>
</dbReference>
<dbReference type="PATRIC" id="fig|472175.3.peg.2874"/>
<dbReference type="PRINTS" id="PR00778">
    <property type="entry name" value="HTHARSR"/>
</dbReference>
<dbReference type="Proteomes" id="UP000053675">
    <property type="component" value="Unassembled WGS sequence"/>
</dbReference>
<evidence type="ECO:0000313" key="5">
    <source>
        <dbReference type="EMBL" id="KFB08628.1"/>
    </source>
</evidence>
<evidence type="ECO:0000256" key="1">
    <source>
        <dbReference type="ARBA" id="ARBA00023015"/>
    </source>
</evidence>
<keyword evidence="3" id="KW-0804">Transcription</keyword>
<keyword evidence="2" id="KW-0238">DNA-binding</keyword>
<dbReference type="PANTHER" id="PTHR43132">
    <property type="entry name" value="ARSENICAL RESISTANCE OPERON REPRESSOR ARSR-RELATED"/>
    <property type="match status" value="1"/>
</dbReference>